<dbReference type="AlphaFoldDB" id="A0AAE3XJ20"/>
<organism evidence="1 2">
    <name type="scientific">Deinococcus soli</name>
    <name type="common">ex Cha et al. 2016</name>
    <dbReference type="NCBI Taxonomy" id="1309411"/>
    <lineage>
        <taxon>Bacteria</taxon>
        <taxon>Thermotogati</taxon>
        <taxon>Deinococcota</taxon>
        <taxon>Deinococci</taxon>
        <taxon>Deinococcales</taxon>
        <taxon>Deinococcaceae</taxon>
        <taxon>Deinococcus</taxon>
    </lineage>
</organism>
<sequence length="137" mass="15421">MPYVKLSEQVQALSNPQRSDAFIRLFREAVRVGAFDAADLPARFELPKQFRRRGKDETYAKAVRDMVFEPTPAFEAWFAETNGALNASRRGARAPKPSVEAIEAGLVDFKALAEETRRKLEAAYTRSHPNNGQPRGR</sequence>
<comment type="caution">
    <text evidence="1">The sequence shown here is derived from an EMBL/GenBank/DDBJ whole genome shotgun (WGS) entry which is preliminary data.</text>
</comment>
<evidence type="ECO:0000313" key="2">
    <source>
        <dbReference type="Proteomes" id="UP001185331"/>
    </source>
</evidence>
<reference evidence="1" key="1">
    <citation type="submission" date="2023-07" db="EMBL/GenBank/DDBJ databases">
        <title>Sorghum-associated microbial communities from plants grown in Nebraska, USA.</title>
        <authorList>
            <person name="Schachtman D."/>
        </authorList>
    </citation>
    <scope>NUCLEOTIDE SEQUENCE</scope>
    <source>
        <strain evidence="1">BE330</strain>
    </source>
</reference>
<accession>A0AAE3XJ20</accession>
<evidence type="ECO:0000313" key="1">
    <source>
        <dbReference type="EMBL" id="MDR6221409.1"/>
    </source>
</evidence>
<proteinExistence type="predicted"/>
<protein>
    <submittedName>
        <fullName evidence="1">Uncharacterized protein</fullName>
    </submittedName>
</protein>
<dbReference type="Proteomes" id="UP001185331">
    <property type="component" value="Unassembled WGS sequence"/>
</dbReference>
<gene>
    <name evidence="1" type="ORF">J2Y00_005045</name>
</gene>
<dbReference type="RefSeq" id="WP_309859455.1">
    <property type="nucleotide sequence ID" value="NZ_JAVDQJ010000033.1"/>
</dbReference>
<dbReference type="EMBL" id="JAVDQK010000033">
    <property type="protein sequence ID" value="MDR6221409.1"/>
    <property type="molecule type" value="Genomic_DNA"/>
</dbReference>
<name>A0AAE3XJ20_9DEIO</name>